<reference evidence="1" key="2">
    <citation type="submission" date="2018-08" db="UniProtKB">
        <authorList>
            <consortium name="EnsemblPlants"/>
        </authorList>
    </citation>
    <scope>IDENTIFICATION</scope>
    <source>
        <strain evidence="1">Yugu1</strain>
    </source>
</reference>
<dbReference type="EnsemblPlants" id="KQK85797">
    <property type="protein sequence ID" value="KQK85797"/>
    <property type="gene ID" value="SETIT_020805mg"/>
</dbReference>
<sequence length="32" mass="3601">MQKACKPSSHEWILSQRAFIYAKSSLISSESS</sequence>
<organism evidence="1 2">
    <name type="scientific">Setaria italica</name>
    <name type="common">Foxtail millet</name>
    <name type="synonym">Panicum italicum</name>
    <dbReference type="NCBI Taxonomy" id="4555"/>
    <lineage>
        <taxon>Eukaryota</taxon>
        <taxon>Viridiplantae</taxon>
        <taxon>Streptophyta</taxon>
        <taxon>Embryophyta</taxon>
        <taxon>Tracheophyta</taxon>
        <taxon>Spermatophyta</taxon>
        <taxon>Magnoliopsida</taxon>
        <taxon>Liliopsida</taxon>
        <taxon>Poales</taxon>
        <taxon>Poaceae</taxon>
        <taxon>PACMAD clade</taxon>
        <taxon>Panicoideae</taxon>
        <taxon>Panicodae</taxon>
        <taxon>Paniceae</taxon>
        <taxon>Cenchrinae</taxon>
        <taxon>Setaria</taxon>
    </lineage>
</organism>
<protein>
    <submittedName>
        <fullName evidence="1">Uncharacterized protein</fullName>
    </submittedName>
</protein>
<evidence type="ECO:0000313" key="1">
    <source>
        <dbReference type="EnsemblPlants" id="KQK85797"/>
    </source>
</evidence>
<dbReference type="InParanoid" id="K3Z2N7"/>
<dbReference type="HOGENOM" id="CLU_3393118_0_0_1"/>
<evidence type="ECO:0000313" key="2">
    <source>
        <dbReference type="Proteomes" id="UP000004995"/>
    </source>
</evidence>
<name>K3Z2N7_SETIT</name>
<accession>K3Z2N7</accession>
<dbReference type="AlphaFoldDB" id="K3Z2N7"/>
<keyword evidence="2" id="KW-1185">Reference proteome</keyword>
<dbReference type="Proteomes" id="UP000004995">
    <property type="component" value="Unassembled WGS sequence"/>
</dbReference>
<dbReference type="Gramene" id="KQK85797">
    <property type="protein sequence ID" value="KQK85797"/>
    <property type="gene ID" value="SETIT_020805mg"/>
</dbReference>
<proteinExistence type="predicted"/>
<reference evidence="2" key="1">
    <citation type="journal article" date="2012" name="Nat. Biotechnol.">
        <title>Reference genome sequence of the model plant Setaria.</title>
        <authorList>
            <person name="Bennetzen J.L."/>
            <person name="Schmutz J."/>
            <person name="Wang H."/>
            <person name="Percifield R."/>
            <person name="Hawkins J."/>
            <person name="Pontaroli A.C."/>
            <person name="Estep M."/>
            <person name="Feng L."/>
            <person name="Vaughn J.N."/>
            <person name="Grimwood J."/>
            <person name="Jenkins J."/>
            <person name="Barry K."/>
            <person name="Lindquist E."/>
            <person name="Hellsten U."/>
            <person name="Deshpande S."/>
            <person name="Wang X."/>
            <person name="Wu X."/>
            <person name="Mitros T."/>
            <person name="Triplett J."/>
            <person name="Yang X."/>
            <person name="Ye C.Y."/>
            <person name="Mauro-Herrera M."/>
            <person name="Wang L."/>
            <person name="Li P."/>
            <person name="Sharma M."/>
            <person name="Sharma R."/>
            <person name="Ronald P.C."/>
            <person name="Panaud O."/>
            <person name="Kellogg E.A."/>
            <person name="Brutnell T.P."/>
            <person name="Doust A.N."/>
            <person name="Tuskan G.A."/>
            <person name="Rokhsar D."/>
            <person name="Devos K.M."/>
        </authorList>
    </citation>
    <scope>NUCLEOTIDE SEQUENCE [LARGE SCALE GENOMIC DNA]</scope>
    <source>
        <strain evidence="2">cv. Yugu1</strain>
    </source>
</reference>